<proteinExistence type="inferred from homology"/>
<dbReference type="InterPro" id="IPR018484">
    <property type="entry name" value="FGGY_N"/>
</dbReference>
<evidence type="ECO:0000313" key="5">
    <source>
        <dbReference type="EMBL" id="OAF70342.1"/>
    </source>
</evidence>
<keyword evidence="2 5" id="KW-0808">Transferase</keyword>
<evidence type="ECO:0000259" key="4">
    <source>
        <dbReference type="Pfam" id="PF00370"/>
    </source>
</evidence>
<evidence type="ECO:0000256" key="3">
    <source>
        <dbReference type="ARBA" id="ARBA00022777"/>
    </source>
</evidence>
<dbReference type="SUPFAM" id="SSF53067">
    <property type="entry name" value="Actin-like ATPase domain"/>
    <property type="match status" value="1"/>
</dbReference>
<protein>
    <submittedName>
        <fullName evidence="5">ATP:glycerol 3-phosphotransferase 5</fullName>
    </submittedName>
</protein>
<evidence type="ECO:0000256" key="1">
    <source>
        <dbReference type="ARBA" id="ARBA00009156"/>
    </source>
</evidence>
<keyword evidence="6" id="KW-1185">Reference proteome</keyword>
<sequence>MSKFIISVDIGSTNIKAILINHENKLVKQLITPLIYHKSVEGVFEIEPVQLYNDVLNVIKSVIKNQDKSYMYGICFSCQRSSLIAWNSETGKNVCNIISWRDTRNTSIVKYYNERLLSRLLKWTSSILSKFIKSEYLKTLKNFSYAINQAPMKIVWVLYTFPEARKLEKQNKLRVGTLDTWILNKLTKNKIFVTDYSSASNGLLDPFTLKWNKWLCKSLGFSTELLPKLVETDWDFGHTDSEIFGYPIKILASIGDQQASLFGNYCYEPEDVKISLGTSASINITKKSVLGVANDFYPTIAWKLTSGDIAYSQENLVKNFGRILEDSANVNTTVENCAFNLFRKFENAIDNGIIHAKTKTLM</sequence>
<dbReference type="GO" id="GO:0016301">
    <property type="term" value="F:kinase activity"/>
    <property type="evidence" value="ECO:0007669"/>
    <property type="project" value="UniProtKB-KW"/>
</dbReference>
<dbReference type="EMBL" id="LWCA01000158">
    <property type="protein sequence ID" value="OAF70342.1"/>
    <property type="molecule type" value="Genomic_DNA"/>
</dbReference>
<dbReference type="GO" id="GO:0006641">
    <property type="term" value="P:triglyceride metabolic process"/>
    <property type="evidence" value="ECO:0007669"/>
    <property type="project" value="TreeGrafter"/>
</dbReference>
<name>A0A177B9J7_9BILA</name>
<evidence type="ECO:0000313" key="6">
    <source>
        <dbReference type="Proteomes" id="UP000078046"/>
    </source>
</evidence>
<accession>A0A177B9J7</accession>
<feature type="domain" description="Carbohydrate kinase FGGY N-terminal" evidence="4">
    <location>
        <begin position="5"/>
        <end position="263"/>
    </location>
</feature>
<keyword evidence="3" id="KW-0418">Kinase</keyword>
<dbReference type="InterPro" id="IPR043129">
    <property type="entry name" value="ATPase_NBD"/>
</dbReference>
<dbReference type="PANTHER" id="PTHR10196:SF68">
    <property type="entry name" value="GLYCEROL KINASE 5-RELATED"/>
    <property type="match status" value="1"/>
</dbReference>
<dbReference type="AlphaFoldDB" id="A0A177B9J7"/>
<dbReference type="Proteomes" id="UP000078046">
    <property type="component" value="Unassembled WGS sequence"/>
</dbReference>
<dbReference type="GO" id="GO:0005739">
    <property type="term" value="C:mitochondrion"/>
    <property type="evidence" value="ECO:0007669"/>
    <property type="project" value="TreeGrafter"/>
</dbReference>
<gene>
    <name evidence="5" type="ORF">A3Q56_01870</name>
</gene>
<comment type="similarity">
    <text evidence="1">Belongs to the FGGY kinase family.</text>
</comment>
<dbReference type="OrthoDB" id="6278781at2759"/>
<comment type="caution">
    <text evidence="5">The sequence shown here is derived from an EMBL/GenBank/DDBJ whole genome shotgun (WGS) entry which is preliminary data.</text>
</comment>
<evidence type="ECO:0000256" key="2">
    <source>
        <dbReference type="ARBA" id="ARBA00022679"/>
    </source>
</evidence>
<dbReference type="Gene3D" id="3.30.420.40">
    <property type="match status" value="1"/>
</dbReference>
<dbReference type="Pfam" id="PF00370">
    <property type="entry name" value="FGGY_N"/>
    <property type="match status" value="1"/>
</dbReference>
<dbReference type="GO" id="GO:0006071">
    <property type="term" value="P:glycerol metabolic process"/>
    <property type="evidence" value="ECO:0007669"/>
    <property type="project" value="TreeGrafter"/>
</dbReference>
<dbReference type="PANTHER" id="PTHR10196">
    <property type="entry name" value="SUGAR KINASE"/>
    <property type="match status" value="1"/>
</dbReference>
<reference evidence="5 6" key="1">
    <citation type="submission" date="2016-04" db="EMBL/GenBank/DDBJ databases">
        <title>The genome of Intoshia linei affirms orthonectids as highly simplified spiralians.</title>
        <authorList>
            <person name="Mikhailov K.V."/>
            <person name="Slusarev G.S."/>
            <person name="Nikitin M.A."/>
            <person name="Logacheva M.D."/>
            <person name="Penin A."/>
            <person name="Aleoshin V."/>
            <person name="Panchin Y.V."/>
        </authorList>
    </citation>
    <scope>NUCLEOTIDE SEQUENCE [LARGE SCALE GENOMIC DNA]</scope>
    <source>
        <strain evidence="5">Intl2013</strain>
        <tissue evidence="5">Whole animal</tissue>
    </source>
</reference>
<organism evidence="5 6">
    <name type="scientific">Intoshia linei</name>
    <dbReference type="NCBI Taxonomy" id="1819745"/>
    <lineage>
        <taxon>Eukaryota</taxon>
        <taxon>Metazoa</taxon>
        <taxon>Spiralia</taxon>
        <taxon>Lophotrochozoa</taxon>
        <taxon>Mesozoa</taxon>
        <taxon>Orthonectida</taxon>
        <taxon>Rhopaluridae</taxon>
        <taxon>Intoshia</taxon>
    </lineage>
</organism>
<dbReference type="GO" id="GO:0046167">
    <property type="term" value="P:glycerol-3-phosphate biosynthetic process"/>
    <property type="evidence" value="ECO:0007669"/>
    <property type="project" value="TreeGrafter"/>
</dbReference>